<dbReference type="AlphaFoldDB" id="A0A812RRT1"/>
<accession>A0A812RRT1</accession>
<comment type="caution">
    <text evidence="2">The sequence shown here is derived from an EMBL/GenBank/DDBJ whole genome shotgun (WGS) entry which is preliminary data.</text>
</comment>
<dbReference type="EMBL" id="CAJNDS010002363">
    <property type="protein sequence ID" value="CAE7450120.1"/>
    <property type="molecule type" value="Genomic_DNA"/>
</dbReference>
<organism evidence="2 3">
    <name type="scientific">Symbiodinium natans</name>
    <dbReference type="NCBI Taxonomy" id="878477"/>
    <lineage>
        <taxon>Eukaryota</taxon>
        <taxon>Sar</taxon>
        <taxon>Alveolata</taxon>
        <taxon>Dinophyceae</taxon>
        <taxon>Suessiales</taxon>
        <taxon>Symbiodiniaceae</taxon>
        <taxon>Symbiodinium</taxon>
    </lineage>
</organism>
<feature type="region of interest" description="Disordered" evidence="1">
    <location>
        <begin position="119"/>
        <end position="138"/>
    </location>
</feature>
<reference evidence="2" key="1">
    <citation type="submission" date="2021-02" db="EMBL/GenBank/DDBJ databases">
        <authorList>
            <person name="Dougan E. K."/>
            <person name="Rhodes N."/>
            <person name="Thang M."/>
            <person name="Chan C."/>
        </authorList>
    </citation>
    <scope>NUCLEOTIDE SEQUENCE</scope>
</reference>
<name>A0A812RRT1_9DINO</name>
<feature type="region of interest" description="Disordered" evidence="1">
    <location>
        <begin position="285"/>
        <end position="306"/>
    </location>
</feature>
<keyword evidence="3" id="KW-1185">Reference proteome</keyword>
<protein>
    <submittedName>
        <fullName evidence="2">RbcL protein</fullName>
    </submittedName>
</protein>
<feature type="region of interest" description="Disordered" evidence="1">
    <location>
        <begin position="451"/>
        <end position="513"/>
    </location>
</feature>
<dbReference type="Proteomes" id="UP000604046">
    <property type="component" value="Unassembled WGS sequence"/>
</dbReference>
<evidence type="ECO:0000256" key="1">
    <source>
        <dbReference type="SAM" id="MobiDB-lite"/>
    </source>
</evidence>
<proteinExistence type="predicted"/>
<evidence type="ECO:0000313" key="3">
    <source>
        <dbReference type="Proteomes" id="UP000604046"/>
    </source>
</evidence>
<evidence type="ECO:0000313" key="2">
    <source>
        <dbReference type="EMBL" id="CAE7450120.1"/>
    </source>
</evidence>
<feature type="region of interest" description="Disordered" evidence="1">
    <location>
        <begin position="156"/>
        <end position="181"/>
    </location>
</feature>
<sequence>MQPDSHVAGSPLPSSSYVADVGYLADGTPLETAGNNSVKDVPASPPAAAAAAFVGSSSSAPATMPAPTAAAPAAPAGPTVAMHGRKFEYSFQKDVYAELEFSNDVGYLPDGTALNRAGNAINHPESIGPDKHAPGSPLPRANFMNSVGYLPDGTPLNAAGNAINHPESMQPDPHTPGSPLPTSVYAADVGYLVDGTPLETAGNNSVKDMPASPPAAAAAAFVGSSAPATMPAPTAAALAAPAGPTVAMHGRKFEYSFQKDVYAELEFSNDVGYLPDGTALNRAGNAINHPESIGPDKHAPGSPLPRANFMNSVGYLPDGTPLNAAGNAINHPESMQPDPHTPGSPLPTSVYAADVGYLVDGTPLETAGNNSVKDMPASPPAAAAAAFVGSSAPATMPAPTAAALAAPAGPTVAMHGRKFEYSFQKDVYAELEFSNDVGYLPDGTALNRAGNAINHPESIGPDKHAPGSPLPRANFMNSVGYLPDGTPLNAAGNAINHPESMQPDPHTPGSPLPSSVYAADVGYLVDGTPLETAGNNSVKFAAEAEQTSPAAPGPVAAAAFVGSAQAVRNVRHSVGFAYGFQKDAYQHGLLGLRESLANPIKGLFRGVRGYTSLLRAFLRVL</sequence>
<feature type="region of interest" description="Disordered" evidence="1">
    <location>
        <begin position="322"/>
        <end position="346"/>
    </location>
</feature>
<gene>
    <name evidence="2" type="primary">rbcL</name>
    <name evidence="2" type="ORF">SNAT2548_LOCUS24610</name>
</gene>
<dbReference type="OrthoDB" id="438314at2759"/>